<dbReference type="InterPro" id="IPR053277">
    <property type="entry name" value="Endomembrane_traffic_mod"/>
</dbReference>
<dbReference type="PANTHER" id="PTHR45005:SF2">
    <property type="entry name" value="PROTEIN HLB1"/>
    <property type="match status" value="1"/>
</dbReference>
<keyword evidence="4" id="KW-1185">Reference proteome</keyword>
<dbReference type="Proteomes" id="UP001491310">
    <property type="component" value="Unassembled WGS sequence"/>
</dbReference>
<dbReference type="EMBL" id="JALJOT010000017">
    <property type="protein sequence ID" value="KAK9901717.1"/>
    <property type="molecule type" value="Genomic_DNA"/>
</dbReference>
<evidence type="ECO:0000259" key="2">
    <source>
        <dbReference type="PROSITE" id="PS50003"/>
    </source>
</evidence>
<feature type="region of interest" description="Disordered" evidence="1">
    <location>
        <begin position="37"/>
        <end position="56"/>
    </location>
</feature>
<evidence type="ECO:0000313" key="4">
    <source>
        <dbReference type="Proteomes" id="UP001491310"/>
    </source>
</evidence>
<feature type="domain" description="PH" evidence="2">
    <location>
        <begin position="315"/>
        <end position="429"/>
    </location>
</feature>
<sequence length="448" mass="49372">MATDAADLMLNVDGFKPYSGGEELRRAIAALAGPSIAQEREESGGTTSTAGLSSSTPQAQLIPISVKSADHSTRELAFAAQRYAKVAQRDSTDFEAIYNHGLALQELASRVTSSRDEQMRLLAQACERYEAAWRLRQSSHSALYNWGVALSDMSRAVKAADRGHAHDLLLSAADKYAMSLRWNPNNPQALNNWGLVLQELSTMRADAERGRLVAQSVAKFRAAIRLRPEFDRACYNLGTVYYSHAFALQTAAQAALSSQLTKDPEREAAERDEEEAVARTFRLAAQYIALSFALQSGREVYARSLKVVRPLLLGGYLRAGFLTAVDPSTDRSCAERWDRCYFVVDHNGFRTEEVPEEDASDFAHNEMPPFQQRIDLADVADVKLCLDPSLPEGHAFWVALHNQPQGHFFLSDNAEDAEGWVDALLMSAHIAGGQRLPTLAFALTADFS</sequence>
<comment type="caution">
    <text evidence="3">The sequence shown here is derived from an EMBL/GenBank/DDBJ whole genome shotgun (WGS) entry which is preliminary data.</text>
</comment>
<dbReference type="InterPro" id="IPR011990">
    <property type="entry name" value="TPR-like_helical_dom_sf"/>
</dbReference>
<gene>
    <name evidence="3" type="ORF">WJX75_009968</name>
</gene>
<dbReference type="PROSITE" id="PS50003">
    <property type="entry name" value="PH_DOMAIN"/>
    <property type="match status" value="1"/>
</dbReference>
<dbReference type="InterPro" id="IPR001849">
    <property type="entry name" value="PH_domain"/>
</dbReference>
<feature type="compositionally biased region" description="Low complexity" evidence="1">
    <location>
        <begin position="44"/>
        <end position="56"/>
    </location>
</feature>
<dbReference type="PANTHER" id="PTHR45005">
    <property type="match status" value="1"/>
</dbReference>
<evidence type="ECO:0000313" key="3">
    <source>
        <dbReference type="EMBL" id="KAK9901717.1"/>
    </source>
</evidence>
<dbReference type="SUPFAM" id="SSF48452">
    <property type="entry name" value="TPR-like"/>
    <property type="match status" value="1"/>
</dbReference>
<protein>
    <recommendedName>
        <fullName evidence="2">PH domain-containing protein</fullName>
    </recommendedName>
</protein>
<proteinExistence type="predicted"/>
<dbReference type="SUPFAM" id="SSF50729">
    <property type="entry name" value="PH domain-like"/>
    <property type="match status" value="1"/>
</dbReference>
<dbReference type="Pfam" id="PF06552">
    <property type="entry name" value="TOM20_plant"/>
    <property type="match status" value="1"/>
</dbReference>
<reference evidence="3 4" key="1">
    <citation type="journal article" date="2024" name="Nat. Commun.">
        <title>Phylogenomics reveals the evolutionary origins of lichenization in chlorophyte algae.</title>
        <authorList>
            <person name="Puginier C."/>
            <person name="Libourel C."/>
            <person name="Otte J."/>
            <person name="Skaloud P."/>
            <person name="Haon M."/>
            <person name="Grisel S."/>
            <person name="Petersen M."/>
            <person name="Berrin J.G."/>
            <person name="Delaux P.M."/>
            <person name="Dal Grande F."/>
            <person name="Keller J."/>
        </authorList>
    </citation>
    <scope>NUCLEOTIDE SEQUENCE [LARGE SCALE GENOMIC DNA]</scope>
    <source>
        <strain evidence="3 4">SAG 216-7</strain>
    </source>
</reference>
<name>A0ABR2YBR7_9CHLO</name>
<dbReference type="Gene3D" id="1.25.40.10">
    <property type="entry name" value="Tetratricopeptide repeat domain"/>
    <property type="match status" value="2"/>
</dbReference>
<organism evidence="3 4">
    <name type="scientific">Coccomyxa subellipsoidea</name>
    <dbReference type="NCBI Taxonomy" id="248742"/>
    <lineage>
        <taxon>Eukaryota</taxon>
        <taxon>Viridiplantae</taxon>
        <taxon>Chlorophyta</taxon>
        <taxon>core chlorophytes</taxon>
        <taxon>Trebouxiophyceae</taxon>
        <taxon>Trebouxiophyceae incertae sedis</taxon>
        <taxon>Coccomyxaceae</taxon>
        <taxon>Coccomyxa</taxon>
    </lineage>
</organism>
<accession>A0ABR2YBR7</accession>
<evidence type="ECO:0000256" key="1">
    <source>
        <dbReference type="SAM" id="MobiDB-lite"/>
    </source>
</evidence>